<reference evidence="3" key="1">
    <citation type="submission" date="2015-09" db="EMBL/GenBank/DDBJ databases">
        <authorList>
            <person name="Wibberg D."/>
        </authorList>
    </citation>
    <scope>NUCLEOTIDE SEQUENCE [LARGE SCALE GENOMIC DNA]</scope>
    <source>
        <strain evidence="3">SD1D</strain>
    </source>
</reference>
<evidence type="ECO:0000313" key="2">
    <source>
        <dbReference type="EMBL" id="CUH93640.1"/>
    </source>
</evidence>
<protein>
    <recommendedName>
        <fullName evidence="4">ECF transporter S component</fullName>
    </recommendedName>
</protein>
<dbReference type="Gene3D" id="1.10.1760.20">
    <property type="match status" value="1"/>
</dbReference>
<name>A0A0K8J7W6_9FIRM</name>
<proteinExistence type="predicted"/>
<keyword evidence="1" id="KW-0812">Transmembrane</keyword>
<organism evidence="2 3">
    <name type="scientific">Herbinix luporum</name>
    <dbReference type="NCBI Taxonomy" id="1679721"/>
    <lineage>
        <taxon>Bacteria</taxon>
        <taxon>Bacillati</taxon>
        <taxon>Bacillota</taxon>
        <taxon>Clostridia</taxon>
        <taxon>Lachnospirales</taxon>
        <taxon>Lachnospiraceae</taxon>
        <taxon>Herbinix</taxon>
    </lineage>
</organism>
<dbReference type="AlphaFoldDB" id="A0A0K8J7W6"/>
<dbReference type="InterPro" id="IPR024529">
    <property type="entry name" value="ECF_trnsprt_substrate-spec"/>
</dbReference>
<feature type="transmembrane region" description="Helical" evidence="1">
    <location>
        <begin position="12"/>
        <end position="33"/>
    </location>
</feature>
<evidence type="ECO:0000313" key="3">
    <source>
        <dbReference type="Proteomes" id="UP000196053"/>
    </source>
</evidence>
<keyword evidence="1" id="KW-0472">Membrane</keyword>
<dbReference type="EMBL" id="LN879430">
    <property type="protein sequence ID" value="CUH93640.1"/>
    <property type="molecule type" value="Genomic_DNA"/>
</dbReference>
<keyword evidence="1" id="KW-1133">Transmembrane helix</keyword>
<feature type="transmembrane region" description="Helical" evidence="1">
    <location>
        <begin position="39"/>
        <end position="59"/>
    </location>
</feature>
<feature type="transmembrane region" description="Helical" evidence="1">
    <location>
        <begin position="169"/>
        <end position="194"/>
    </location>
</feature>
<gene>
    <name evidence="2" type="ORF">SD1D_2105</name>
</gene>
<keyword evidence="3" id="KW-1185">Reference proteome</keyword>
<feature type="transmembrane region" description="Helical" evidence="1">
    <location>
        <begin position="91"/>
        <end position="112"/>
    </location>
</feature>
<dbReference type="Pfam" id="PF12822">
    <property type="entry name" value="ECF_trnsprt"/>
    <property type="match status" value="1"/>
</dbReference>
<accession>A0A0K8J7W6</accession>
<dbReference type="GO" id="GO:0022857">
    <property type="term" value="F:transmembrane transporter activity"/>
    <property type="evidence" value="ECO:0007669"/>
    <property type="project" value="InterPro"/>
</dbReference>
<sequence length="208" mass="22352">MKTISKTRTLQMVQLALFTAIILLLAFTPIGYIKLPTGLSITIIGIPVIIGAITLGPVGGAILGTVFGLSSFAQCFGFDPFGAMLLGINPIGIFITCMVPRVLMGWLTALIFQALKRFDKTKLLSYVITSIAGSILNTVLFMTTLMIFFFNTPEIQKIAQESFNTGNVFVLIIAMAGVNAIAEIIVSGIIGTAISKSIDKFTKKTMVY</sequence>
<feature type="transmembrane region" description="Helical" evidence="1">
    <location>
        <begin position="124"/>
        <end position="149"/>
    </location>
</feature>
<evidence type="ECO:0008006" key="4">
    <source>
        <dbReference type="Google" id="ProtNLM"/>
    </source>
</evidence>
<evidence type="ECO:0000256" key="1">
    <source>
        <dbReference type="SAM" id="Phobius"/>
    </source>
</evidence>
<dbReference type="RefSeq" id="WP_058258873.1">
    <property type="nucleotide sequence ID" value="NZ_DUPS01000032.1"/>
</dbReference>
<dbReference type="Proteomes" id="UP000196053">
    <property type="component" value="Chromosome I"/>
</dbReference>
<dbReference type="KEGG" id="hsd:SD1D_2105"/>